<evidence type="ECO:0000313" key="2">
    <source>
        <dbReference type="Proteomes" id="UP000003836"/>
    </source>
</evidence>
<evidence type="ECO:0000313" key="1">
    <source>
        <dbReference type="EMBL" id="EGU48420.1"/>
    </source>
</evidence>
<comment type="caution">
    <text evidence="1">The sequence shown here is derived from an EMBL/GenBank/DDBJ whole genome shotgun (WGS) entry which is preliminary data.</text>
</comment>
<dbReference type="GeneID" id="42478850"/>
<organism evidence="1 2">
    <name type="scientific">Vibrio tubiashii ATCC 19109</name>
    <dbReference type="NCBI Taxonomy" id="1051646"/>
    <lineage>
        <taxon>Bacteria</taxon>
        <taxon>Pseudomonadati</taxon>
        <taxon>Pseudomonadota</taxon>
        <taxon>Gammaproteobacteria</taxon>
        <taxon>Vibrionales</taxon>
        <taxon>Vibrionaceae</taxon>
        <taxon>Vibrio</taxon>
        <taxon>Vibrio oreintalis group</taxon>
    </lineage>
</organism>
<keyword evidence="2" id="KW-1185">Reference proteome</keyword>
<name>A0ABP2LES6_9VIBR</name>
<reference evidence="1 2" key="1">
    <citation type="journal article" date="2012" name="Int. J. Syst. Evol. Microbiol.">
        <title>Vibrio caribbeanicus sp. nov., isolated from the marine sponge Scleritoderma cyanea.</title>
        <authorList>
            <person name="Hoffmann M."/>
            <person name="Monday S.R."/>
            <person name="Allard M.W."/>
            <person name="Strain E.A."/>
            <person name="Whittaker P."/>
            <person name="Naum M."/>
            <person name="McCarthy P.J."/>
            <person name="Lopez J.V."/>
            <person name="Fischer M."/>
            <person name="Brown E.W."/>
        </authorList>
    </citation>
    <scope>NUCLEOTIDE SEQUENCE [LARGE SCALE GENOMIC DNA]</scope>
    <source>
        <strain evidence="1 2">ATCC 19109</strain>
    </source>
</reference>
<protein>
    <submittedName>
        <fullName evidence="1">Uncharacterized protein</fullName>
    </submittedName>
</protein>
<dbReference type="RefSeq" id="WP_004748108.1">
    <property type="nucleotide sequence ID" value="NZ_AFWI01000198.1"/>
</dbReference>
<dbReference type="Proteomes" id="UP000003836">
    <property type="component" value="Unassembled WGS sequence"/>
</dbReference>
<accession>A0ABP2LES6</accession>
<dbReference type="EMBL" id="AFWI01000198">
    <property type="protein sequence ID" value="EGU48420.1"/>
    <property type="molecule type" value="Genomic_DNA"/>
</dbReference>
<sequence>MKIITLAVLALFNAAPTSNVVGQVGDKYTSPFTETVSLSSAPRGIQG</sequence>
<proteinExistence type="predicted"/>
<gene>
    <name evidence="1" type="ORF">VITU9109_14838</name>
</gene>